<dbReference type="EMBL" id="CP155573">
    <property type="protein sequence ID" value="XFO65230.1"/>
    <property type="molecule type" value="Genomic_DNA"/>
</dbReference>
<gene>
    <name evidence="2" type="ORF">SPSIL_013390</name>
</gene>
<keyword evidence="3" id="KW-1185">Reference proteome</keyword>
<feature type="transmembrane region" description="Helical" evidence="1">
    <location>
        <begin position="102"/>
        <end position="122"/>
    </location>
</feature>
<feature type="transmembrane region" description="Helical" evidence="1">
    <location>
        <begin position="7"/>
        <end position="25"/>
    </location>
</feature>
<evidence type="ECO:0000313" key="3">
    <source>
        <dbReference type="Proteomes" id="UP000216752"/>
    </source>
</evidence>
<evidence type="ECO:0000313" key="2">
    <source>
        <dbReference type="EMBL" id="XFO65230.1"/>
    </source>
</evidence>
<name>A0ABZ3IHT1_9FIRM</name>
<keyword evidence="1" id="KW-0472">Membrane</keyword>
<feature type="transmembrane region" description="Helical" evidence="1">
    <location>
        <begin position="164"/>
        <end position="189"/>
    </location>
</feature>
<accession>A0ABZ3IHT1</accession>
<feature type="transmembrane region" description="Helical" evidence="1">
    <location>
        <begin position="45"/>
        <end position="64"/>
    </location>
</feature>
<keyword evidence="1" id="KW-1133">Transmembrane helix</keyword>
<reference evidence="2" key="1">
    <citation type="submission" date="2024-05" db="EMBL/GenBank/DDBJ databases">
        <title>Isolation and characterization of Sporomusa carbonis sp. nov., a carboxydotrophic hydrogenogen in the genus of Sporomusa isolated from a charcoal burning pile.</title>
        <authorList>
            <person name="Boeer T."/>
            <person name="Rosenbaum F."/>
            <person name="Eysell L."/>
            <person name="Mueller V."/>
            <person name="Daniel R."/>
            <person name="Poehlein A."/>
        </authorList>
    </citation>
    <scope>NUCLEOTIDE SEQUENCE [LARGE SCALE GENOMIC DNA]</scope>
    <source>
        <strain evidence="2">DSM 10669</strain>
    </source>
</reference>
<keyword evidence="1" id="KW-0812">Transmembrane</keyword>
<sequence length="198" mass="22329">MKRLDSFLLKVFFCGLPVLVVYAIFTHSYNLETSAQAGGYIQALYDFGGFVFGSWMILAVYLSVRLMASGLFREKVLTKFTFIKERDEREVLLTGKAAKTTMLTSIAILIFLFCFSCFQVSIYRVPPEQAVDGKTGIVSLGLGFDLLNSSSEKKMDEDIQKKNIVSYTGLPISTSTVILGLIIWQIIAYNYSMRRFLK</sequence>
<dbReference type="RefSeq" id="WP_094605930.1">
    <property type="nucleotide sequence ID" value="NZ_CP155573.1"/>
</dbReference>
<organism evidence="2 3">
    <name type="scientific">Sporomusa silvacetica DSM 10669</name>
    <dbReference type="NCBI Taxonomy" id="1123289"/>
    <lineage>
        <taxon>Bacteria</taxon>
        <taxon>Bacillati</taxon>
        <taxon>Bacillota</taxon>
        <taxon>Negativicutes</taxon>
        <taxon>Selenomonadales</taxon>
        <taxon>Sporomusaceae</taxon>
        <taxon>Sporomusa</taxon>
    </lineage>
</organism>
<evidence type="ECO:0000256" key="1">
    <source>
        <dbReference type="SAM" id="Phobius"/>
    </source>
</evidence>
<protein>
    <submittedName>
        <fullName evidence="2">Uncharacterized protein</fullName>
    </submittedName>
</protein>
<dbReference type="Proteomes" id="UP000216752">
    <property type="component" value="Chromosome"/>
</dbReference>
<proteinExistence type="predicted"/>